<dbReference type="OrthoDB" id="5571888at2759"/>
<dbReference type="RefSeq" id="XP_007830597.1">
    <property type="nucleotide sequence ID" value="XM_007832406.1"/>
</dbReference>
<dbReference type="InParanoid" id="W3XIF5"/>
<reference evidence="3" key="1">
    <citation type="journal article" date="2015" name="BMC Genomics">
        <title>Genomic and transcriptomic analysis of the endophytic fungus Pestalotiopsis fici reveals its lifestyle and high potential for synthesis of natural products.</title>
        <authorList>
            <person name="Wang X."/>
            <person name="Zhang X."/>
            <person name="Liu L."/>
            <person name="Xiang M."/>
            <person name="Wang W."/>
            <person name="Sun X."/>
            <person name="Che Y."/>
            <person name="Guo L."/>
            <person name="Liu G."/>
            <person name="Guo L."/>
            <person name="Wang C."/>
            <person name="Yin W.B."/>
            <person name="Stadler M."/>
            <person name="Zhang X."/>
            <person name="Liu X."/>
        </authorList>
    </citation>
    <scope>NUCLEOTIDE SEQUENCE [LARGE SCALE GENOMIC DNA]</scope>
    <source>
        <strain evidence="3">W106-1 / CGMCC3.15140</strain>
    </source>
</reference>
<protein>
    <recommendedName>
        <fullName evidence="1">Heterokaryon incompatibility domain-containing protein</fullName>
    </recommendedName>
</protein>
<gene>
    <name evidence="2" type="ORF">PFICI_03825</name>
</gene>
<evidence type="ECO:0000313" key="2">
    <source>
        <dbReference type="EMBL" id="ETS85800.1"/>
    </source>
</evidence>
<proteinExistence type="predicted"/>
<keyword evidence="3" id="KW-1185">Reference proteome</keyword>
<evidence type="ECO:0000313" key="3">
    <source>
        <dbReference type="Proteomes" id="UP000030651"/>
    </source>
</evidence>
<name>W3XIF5_PESFW</name>
<evidence type="ECO:0000259" key="1">
    <source>
        <dbReference type="Pfam" id="PF06985"/>
    </source>
</evidence>
<dbReference type="Pfam" id="PF06985">
    <property type="entry name" value="HET"/>
    <property type="match status" value="1"/>
</dbReference>
<accession>W3XIF5</accession>
<organism evidence="2 3">
    <name type="scientific">Pestalotiopsis fici (strain W106-1 / CGMCC3.15140)</name>
    <dbReference type="NCBI Taxonomy" id="1229662"/>
    <lineage>
        <taxon>Eukaryota</taxon>
        <taxon>Fungi</taxon>
        <taxon>Dikarya</taxon>
        <taxon>Ascomycota</taxon>
        <taxon>Pezizomycotina</taxon>
        <taxon>Sordariomycetes</taxon>
        <taxon>Xylariomycetidae</taxon>
        <taxon>Amphisphaeriales</taxon>
        <taxon>Sporocadaceae</taxon>
        <taxon>Pestalotiopsis</taxon>
    </lineage>
</organism>
<dbReference type="AlphaFoldDB" id="W3XIF5"/>
<dbReference type="InterPro" id="IPR010730">
    <property type="entry name" value="HET"/>
</dbReference>
<dbReference type="HOGENOM" id="CLU_589391_0_0_1"/>
<dbReference type="GeneID" id="19268838"/>
<feature type="domain" description="Heterokaryon incompatibility" evidence="1">
    <location>
        <begin position="44"/>
        <end position="201"/>
    </location>
</feature>
<dbReference type="EMBL" id="KI912110">
    <property type="protein sequence ID" value="ETS85800.1"/>
    <property type="molecule type" value="Genomic_DNA"/>
</dbReference>
<dbReference type="PANTHER" id="PTHR24148">
    <property type="entry name" value="ANKYRIN REPEAT DOMAIN-CONTAINING PROTEIN 39 HOMOLOG-RELATED"/>
    <property type="match status" value="1"/>
</dbReference>
<dbReference type="OMA" id="PNILRME"/>
<dbReference type="eggNOG" id="ENOG502RW5N">
    <property type="taxonomic scope" value="Eukaryota"/>
</dbReference>
<sequence length="472" mass="52730">MASIYTALDISNYEIRIITIHPGDDDTIISCTLHKQSLLAEQEYTALSYCWGDPTVTDHIIVNGERAAVTINLRDALLQLRNIGVERVWADALCINQEDIQERSLQVRHMAQVYARAVRTYAWLGKEGSDHAMASLIFLRQIMSAGIEIDGIEHMHMSEVDTGIDLDVASACPSCLAKASFQDLKDLFCREYWRRRWVIQEIVAARRVQVICSRESIDLGDLMDALESCKKSKQWSPDLISCCKYLQQIIDIRLQYQSGRPQTLCESMAITQHFLSSDSRDKVFALIGITSDGGRLVPTPSYYQDFETMLTDLAAAVFREHRNFNMMVLDRRNRAATPGLPTWVPDLPVEDPKDLSSILHTELLDSRLLERSLSGPPGTLRVQGVIVGVIVATSSVLKNVPLGISTAEVSSNDTISTATPLTQPQEYYGSSSKTLRVILAMLSLPIEDAYMNNERSQLMTQSAISSQPARVD</sequence>
<dbReference type="PANTHER" id="PTHR24148:SF64">
    <property type="entry name" value="HETEROKARYON INCOMPATIBILITY DOMAIN-CONTAINING PROTEIN"/>
    <property type="match status" value="1"/>
</dbReference>
<dbReference type="KEGG" id="pfy:PFICI_03825"/>
<dbReference type="Proteomes" id="UP000030651">
    <property type="component" value="Unassembled WGS sequence"/>
</dbReference>
<dbReference type="InterPro" id="IPR052895">
    <property type="entry name" value="HetReg/Transcr_Mod"/>
</dbReference>